<dbReference type="Gene3D" id="3.40.50.300">
    <property type="entry name" value="P-loop containing nucleotide triphosphate hydrolases"/>
    <property type="match status" value="1"/>
</dbReference>
<gene>
    <name evidence="2" type="ORF">PISL3812_05291</name>
</gene>
<organism evidence="2 3">
    <name type="scientific">Talaromyces islandicus</name>
    <name type="common">Penicillium islandicum</name>
    <dbReference type="NCBI Taxonomy" id="28573"/>
    <lineage>
        <taxon>Eukaryota</taxon>
        <taxon>Fungi</taxon>
        <taxon>Dikarya</taxon>
        <taxon>Ascomycota</taxon>
        <taxon>Pezizomycotina</taxon>
        <taxon>Eurotiomycetes</taxon>
        <taxon>Eurotiomycetidae</taxon>
        <taxon>Eurotiales</taxon>
        <taxon>Trichocomaceae</taxon>
        <taxon>Talaromyces</taxon>
        <taxon>Talaromyces sect. Islandici</taxon>
    </lineage>
</organism>
<dbReference type="GO" id="GO:0016301">
    <property type="term" value="F:kinase activity"/>
    <property type="evidence" value="ECO:0007669"/>
    <property type="project" value="UniProtKB-KW"/>
</dbReference>
<evidence type="ECO:0000256" key="1">
    <source>
        <dbReference type="SAM" id="MobiDB-lite"/>
    </source>
</evidence>
<dbReference type="AlphaFoldDB" id="A0A0U1LY50"/>
<evidence type="ECO:0000313" key="2">
    <source>
        <dbReference type="EMBL" id="CRG88263.1"/>
    </source>
</evidence>
<sequence length="532" mass="59347">MPPLKPPPSPDGPRVKLTLGRCLFAGMFDCPCVAGSIVASLRDLCPDSQCADCGHTVSLHQEFDEPPPTTRRALPYTKLERGDLLLFSTTPEHSFEYKTDPMSSPVRPPQQQLLSVAAGSSNNHELPRQPESFHTERSHRDGLRQSLDRFVGHTERGSNRTGDLLQTISDPLPLAPGLQPEPDEFSHETAANNDHPYICPRTETVSIIAGIVHTRGAVLIWGLPGSGKSTLGQLLFEYLREQETKTVFIKDWQVTKNGKPEESLAEFCQPNYPGTSSEDVINGKFVFIIGEAHKCLQKLKRLIKNAITNSDKGPKFCLLSDQGQFADKNSVFEMLPEISYLSTHGACADNVGIFFSRPEFEDVVSEITSKSLGYKLSQEAANHVFTLTAGHPAIVRSILCYIDMHHAGALLTPRRRLKRLVSLEGVVAVLHDDCRLFQYLGDKVYPGTFARQNNIAIKVFQKLLAAPQGRITWKDEYRTTGKCFENGLVCHEVDLDGADIFKFPSPLHERWARWYHMIQPQVYEGELTPVFG</sequence>
<dbReference type="SUPFAM" id="SSF52540">
    <property type="entry name" value="P-loop containing nucleoside triphosphate hydrolases"/>
    <property type="match status" value="1"/>
</dbReference>
<dbReference type="OrthoDB" id="2364732at2759"/>
<reference evidence="2 3" key="1">
    <citation type="submission" date="2015-04" db="EMBL/GenBank/DDBJ databases">
        <authorList>
            <person name="Syromyatnikov M.Y."/>
            <person name="Popov V.N."/>
        </authorList>
    </citation>
    <scope>NUCLEOTIDE SEQUENCE [LARGE SCALE GENOMIC DNA]</scope>
    <source>
        <strain evidence="2">WF-38-12</strain>
    </source>
</reference>
<keyword evidence="3" id="KW-1185">Reference proteome</keyword>
<keyword evidence="2" id="KW-0418">Kinase</keyword>
<proteinExistence type="predicted"/>
<protein>
    <submittedName>
        <fullName evidence="2">Protein kinase rad3</fullName>
    </submittedName>
</protein>
<feature type="region of interest" description="Disordered" evidence="1">
    <location>
        <begin position="116"/>
        <end position="141"/>
    </location>
</feature>
<dbReference type="InterPro" id="IPR027417">
    <property type="entry name" value="P-loop_NTPase"/>
</dbReference>
<feature type="compositionally biased region" description="Basic and acidic residues" evidence="1">
    <location>
        <begin position="125"/>
        <end position="141"/>
    </location>
</feature>
<dbReference type="Proteomes" id="UP000054383">
    <property type="component" value="Unassembled WGS sequence"/>
</dbReference>
<accession>A0A0U1LY50</accession>
<name>A0A0U1LY50_TALIS</name>
<keyword evidence="2" id="KW-0808">Transferase</keyword>
<evidence type="ECO:0000313" key="3">
    <source>
        <dbReference type="Proteomes" id="UP000054383"/>
    </source>
</evidence>
<dbReference type="EMBL" id="CVMT01000004">
    <property type="protein sequence ID" value="CRG88263.1"/>
    <property type="molecule type" value="Genomic_DNA"/>
</dbReference>